<evidence type="ECO:0000256" key="2">
    <source>
        <dbReference type="ARBA" id="ARBA00022723"/>
    </source>
</evidence>
<sequence>MGTSSAAFAWGAVGHAAVAELASRRLTPQAAATVAQVLEPGQSMASVASWPDEIRADPKTTPDVKATGLWHFVRIPGSAAVYDARQHCGPPNQPQACVVEQLERLRNDLRCAPTPQDRKEALMWAIHLVGDLHQPLHAYDDLRGGNDMPVVLRAHGPYCGPGCAPWPERTNLHAAWDYGLLGKLVPDHATLVARIEDGWMRTSEAQAPNLDGGTPVAWANASHALGAQVWRMTQDTQVLDDDYIRQAEPIVMRQIGLAGMRLARFINEAYASGACPRR</sequence>
<evidence type="ECO:0000313" key="7">
    <source>
        <dbReference type="EMBL" id="MDZ5457159.1"/>
    </source>
</evidence>
<keyword evidence="4" id="KW-0378">Hydrolase</keyword>
<name>A0ABU5IDH6_9BURK</name>
<evidence type="ECO:0000313" key="8">
    <source>
        <dbReference type="Proteomes" id="UP001293718"/>
    </source>
</evidence>
<keyword evidence="1" id="KW-0540">Nuclease</keyword>
<comment type="caution">
    <text evidence="7">The sequence shown here is derived from an EMBL/GenBank/DDBJ whole genome shotgun (WGS) entry which is preliminary data.</text>
</comment>
<evidence type="ECO:0000256" key="1">
    <source>
        <dbReference type="ARBA" id="ARBA00022722"/>
    </source>
</evidence>
<keyword evidence="6" id="KW-0325">Glycoprotein</keyword>
<accession>A0ABU5IDH6</accession>
<keyword evidence="8" id="KW-1185">Reference proteome</keyword>
<organism evidence="7 8">
    <name type="scientific">Azohydromonas lata</name>
    <dbReference type="NCBI Taxonomy" id="45677"/>
    <lineage>
        <taxon>Bacteria</taxon>
        <taxon>Pseudomonadati</taxon>
        <taxon>Pseudomonadota</taxon>
        <taxon>Betaproteobacteria</taxon>
        <taxon>Burkholderiales</taxon>
        <taxon>Sphaerotilaceae</taxon>
        <taxon>Azohydromonas</taxon>
    </lineage>
</organism>
<evidence type="ECO:0000256" key="3">
    <source>
        <dbReference type="ARBA" id="ARBA00022759"/>
    </source>
</evidence>
<evidence type="ECO:0000256" key="4">
    <source>
        <dbReference type="ARBA" id="ARBA00022801"/>
    </source>
</evidence>
<dbReference type="PANTHER" id="PTHR33146">
    <property type="entry name" value="ENDONUCLEASE 4"/>
    <property type="match status" value="1"/>
</dbReference>
<dbReference type="PANTHER" id="PTHR33146:SF26">
    <property type="entry name" value="ENDONUCLEASE 4"/>
    <property type="match status" value="1"/>
</dbReference>
<dbReference type="EMBL" id="JAXOJX010000015">
    <property type="protein sequence ID" value="MDZ5457159.1"/>
    <property type="molecule type" value="Genomic_DNA"/>
</dbReference>
<keyword evidence="5" id="KW-1015">Disulfide bond</keyword>
<gene>
    <name evidence="7" type="ORF">SM757_11310</name>
</gene>
<dbReference type="InterPro" id="IPR008947">
    <property type="entry name" value="PLipase_C/P1_nuclease_dom_sf"/>
</dbReference>
<dbReference type="Pfam" id="PF02265">
    <property type="entry name" value="S1-P1_nuclease"/>
    <property type="match status" value="1"/>
</dbReference>
<keyword evidence="2" id="KW-0479">Metal-binding</keyword>
<dbReference type="InterPro" id="IPR003154">
    <property type="entry name" value="S1/P1nuclease"/>
</dbReference>
<keyword evidence="3" id="KW-0255">Endonuclease</keyword>
<evidence type="ECO:0000256" key="6">
    <source>
        <dbReference type="ARBA" id="ARBA00023180"/>
    </source>
</evidence>
<protein>
    <submittedName>
        <fullName evidence="7">S1/P1 nuclease</fullName>
    </submittedName>
</protein>
<evidence type="ECO:0000256" key="5">
    <source>
        <dbReference type="ARBA" id="ARBA00023157"/>
    </source>
</evidence>
<dbReference type="RefSeq" id="WP_322465550.1">
    <property type="nucleotide sequence ID" value="NZ_JAXOJX010000015.1"/>
</dbReference>
<dbReference type="Proteomes" id="UP001293718">
    <property type="component" value="Unassembled WGS sequence"/>
</dbReference>
<dbReference type="Gene3D" id="1.10.575.10">
    <property type="entry name" value="P1 Nuclease"/>
    <property type="match status" value="1"/>
</dbReference>
<dbReference type="CDD" id="cd11010">
    <property type="entry name" value="S1-P1_nuclease"/>
    <property type="match status" value="1"/>
</dbReference>
<dbReference type="SUPFAM" id="SSF48537">
    <property type="entry name" value="Phospholipase C/P1 nuclease"/>
    <property type="match status" value="1"/>
</dbReference>
<reference evidence="7 8" key="1">
    <citation type="submission" date="2023-11" db="EMBL/GenBank/DDBJ databases">
        <title>Draft genome of Azohydromonas lata strain H1 (DSM1123), a polyhydroxyalkanoate producer.</title>
        <authorList>
            <person name="Traversa D."/>
            <person name="D'Addabbo P."/>
            <person name="Pazzani C."/>
            <person name="Manzari C."/>
            <person name="Chiara M."/>
            <person name="Scrascia M."/>
        </authorList>
    </citation>
    <scope>NUCLEOTIDE SEQUENCE [LARGE SCALE GENOMIC DNA]</scope>
    <source>
        <strain evidence="7 8">H1</strain>
    </source>
</reference>
<proteinExistence type="predicted"/>